<proteinExistence type="predicted"/>
<sequence>MSSSREEAFFGGAWRDDDERIDVYALFVLEEIALTDIENVLRRNEEDLGSASLWLADDYNNLPDFQLDNPPASGTTAPLAPEWQSPFLAKTAQDAAEFLRSVPKPRKPLCKTYFAILDKALYREHDQLLVCKVVNGEVQSIPCAAPCVGVFFTGHDRNTWNQSLYNWQEDGMVLMA</sequence>
<organism evidence="1 2">
    <name type="scientific">Zasmidium cellare</name>
    <name type="common">Wine cellar mold</name>
    <name type="synonym">Racodium cellare</name>
    <dbReference type="NCBI Taxonomy" id="395010"/>
    <lineage>
        <taxon>Eukaryota</taxon>
        <taxon>Fungi</taxon>
        <taxon>Dikarya</taxon>
        <taxon>Ascomycota</taxon>
        <taxon>Pezizomycotina</taxon>
        <taxon>Dothideomycetes</taxon>
        <taxon>Dothideomycetidae</taxon>
        <taxon>Mycosphaerellales</taxon>
        <taxon>Mycosphaerellaceae</taxon>
        <taxon>Zasmidium</taxon>
    </lineage>
</organism>
<name>A0ABR0F0M3_ZASCE</name>
<protein>
    <submittedName>
        <fullName evidence="1">Uncharacterized protein</fullName>
    </submittedName>
</protein>
<evidence type="ECO:0000313" key="2">
    <source>
        <dbReference type="Proteomes" id="UP001305779"/>
    </source>
</evidence>
<gene>
    <name evidence="1" type="ORF">PRZ48_001204</name>
</gene>
<keyword evidence="2" id="KW-1185">Reference proteome</keyword>
<accession>A0ABR0F0M3</accession>
<comment type="caution">
    <text evidence="1">The sequence shown here is derived from an EMBL/GenBank/DDBJ whole genome shotgun (WGS) entry which is preliminary data.</text>
</comment>
<reference evidence="1 2" key="1">
    <citation type="journal article" date="2023" name="G3 (Bethesda)">
        <title>A chromosome-level genome assembly of Zasmidium syzygii isolated from banana leaves.</title>
        <authorList>
            <person name="van Westerhoven A.C."/>
            <person name="Mehrabi R."/>
            <person name="Talebi R."/>
            <person name="Steentjes M.B.F."/>
            <person name="Corcolon B."/>
            <person name="Chong P.A."/>
            <person name="Kema G.H.J."/>
            <person name="Seidl M.F."/>
        </authorList>
    </citation>
    <scope>NUCLEOTIDE SEQUENCE [LARGE SCALE GENOMIC DNA]</scope>
    <source>
        <strain evidence="1 2">P124</strain>
    </source>
</reference>
<dbReference type="Proteomes" id="UP001305779">
    <property type="component" value="Unassembled WGS sequence"/>
</dbReference>
<dbReference type="EMBL" id="JAXOVC010000001">
    <property type="protein sequence ID" value="KAK4507469.1"/>
    <property type="molecule type" value="Genomic_DNA"/>
</dbReference>
<evidence type="ECO:0000313" key="1">
    <source>
        <dbReference type="EMBL" id="KAK4507469.1"/>
    </source>
</evidence>